<dbReference type="AlphaFoldDB" id="A0A3S9N677"/>
<organism evidence="2 3">
    <name type="scientific">Burkholderia cenocepacia</name>
    <dbReference type="NCBI Taxonomy" id="95486"/>
    <lineage>
        <taxon>Bacteria</taxon>
        <taxon>Pseudomonadati</taxon>
        <taxon>Pseudomonadota</taxon>
        <taxon>Betaproteobacteria</taxon>
        <taxon>Burkholderiales</taxon>
        <taxon>Burkholderiaceae</taxon>
        <taxon>Burkholderia</taxon>
        <taxon>Burkholderia cepacia complex</taxon>
    </lineage>
</organism>
<sequence>MTNDLRAFSVIITISVVTIGLRYAPILLMKRLEKNGYLRYLGECMPPGVMILLVLYTLKDKDVTRYPYCLPDLMALALSVLIYWKSRNALLAIGAGLASYIFAVNLVVFN</sequence>
<keyword evidence="1" id="KW-0812">Transmembrane</keyword>
<evidence type="ECO:0000313" key="2">
    <source>
        <dbReference type="EMBL" id="AZQ51180.1"/>
    </source>
</evidence>
<keyword evidence="1" id="KW-1133">Transmembrane helix</keyword>
<dbReference type="EMBL" id="CP034545">
    <property type="protein sequence ID" value="AZQ51180.1"/>
    <property type="molecule type" value="Genomic_DNA"/>
</dbReference>
<feature type="transmembrane region" description="Helical" evidence="1">
    <location>
        <begin position="40"/>
        <end position="59"/>
    </location>
</feature>
<feature type="transmembrane region" description="Helical" evidence="1">
    <location>
        <begin position="6"/>
        <end position="28"/>
    </location>
</feature>
<feature type="transmembrane region" description="Helical" evidence="1">
    <location>
        <begin position="65"/>
        <end position="84"/>
    </location>
</feature>
<keyword evidence="1" id="KW-0472">Membrane</keyword>
<evidence type="ECO:0000256" key="1">
    <source>
        <dbReference type="SAM" id="Phobius"/>
    </source>
</evidence>
<dbReference type="InterPro" id="IPR008407">
    <property type="entry name" value="Brnchd-chn_aa_trnsp_AzlD"/>
</dbReference>
<dbReference type="Proteomes" id="UP000277191">
    <property type="component" value="Chromosome 1"/>
</dbReference>
<name>A0A3S9N677_9BURK</name>
<protein>
    <submittedName>
        <fullName evidence="2">Branched-chain amino acid transporter</fullName>
    </submittedName>
</protein>
<dbReference type="PIRSF" id="PIRSF003203">
    <property type="entry name" value="AzlD"/>
    <property type="match status" value="1"/>
</dbReference>
<accession>A0A3S9N677</accession>
<feature type="transmembrane region" description="Helical" evidence="1">
    <location>
        <begin position="89"/>
        <end position="109"/>
    </location>
</feature>
<reference evidence="2 3" key="1">
    <citation type="submission" date="2018-12" db="EMBL/GenBank/DDBJ databases">
        <title>Cadmium resistance mechanism in endophytic bacteria Burkholderia cenocepacia YG-3.</title>
        <authorList>
            <person name="Zhang X."/>
            <person name="Wang X."/>
            <person name="Zhu Y."/>
        </authorList>
    </citation>
    <scope>NUCLEOTIDE SEQUENCE [LARGE SCALE GENOMIC DNA]</scope>
    <source>
        <strain evidence="2 3">YG-3</strain>
    </source>
</reference>
<gene>
    <name evidence="2" type="ORF">D5R55_09285</name>
</gene>
<dbReference type="Pfam" id="PF05437">
    <property type="entry name" value="AzlD"/>
    <property type="match status" value="1"/>
</dbReference>
<evidence type="ECO:0000313" key="3">
    <source>
        <dbReference type="Proteomes" id="UP000277191"/>
    </source>
</evidence>
<proteinExistence type="predicted"/>
<dbReference type="RefSeq" id="WP_126361583.1">
    <property type="nucleotide sequence ID" value="NZ_CP034545.1"/>
</dbReference>